<feature type="signal peptide" evidence="8">
    <location>
        <begin position="1"/>
        <end position="20"/>
    </location>
</feature>
<keyword evidence="7" id="KW-0812">Transmembrane</keyword>
<evidence type="ECO:0000256" key="6">
    <source>
        <dbReference type="ARBA" id="ARBA00022842"/>
    </source>
</evidence>
<dbReference type="OrthoDB" id="1608002at2759"/>
<evidence type="ECO:0000256" key="4">
    <source>
        <dbReference type="ARBA" id="ARBA00022723"/>
    </source>
</evidence>
<organism evidence="9 10">
    <name type="scientific">Pelagomonas calceolata</name>
    <dbReference type="NCBI Taxonomy" id="35677"/>
    <lineage>
        <taxon>Eukaryota</taxon>
        <taxon>Sar</taxon>
        <taxon>Stramenopiles</taxon>
        <taxon>Ochrophyta</taxon>
        <taxon>Pelagophyceae</taxon>
        <taxon>Pelagomonadales</taxon>
        <taxon>Pelagomonadaceae</taxon>
        <taxon>Pelagomonas</taxon>
    </lineage>
</organism>
<dbReference type="GO" id="GO:0000287">
    <property type="term" value="F:magnesium ion binding"/>
    <property type="evidence" value="ECO:0007669"/>
    <property type="project" value="InterPro"/>
</dbReference>
<dbReference type="Pfam" id="PF00719">
    <property type="entry name" value="Pyrophosphatase"/>
    <property type="match status" value="1"/>
</dbReference>
<evidence type="ECO:0000256" key="8">
    <source>
        <dbReference type="SAM" id="SignalP"/>
    </source>
</evidence>
<sequence>MRVLLALLGAASAFVGPAAAPRQPTKLNVVDAALAAALASAPVDVAKLNSRLPTTTLAKTRTITREGLYGDYTVEIIDEPNPLDDARSTFKTRAQTKKGKNKYLGLFVVLLFGSFVIPMAQYFWYVRDTPDSLFANEEPPPPPPAPKKFWERSVSLLLRPAACFARAARGAARAARLASTTVVEGAEGTESYRQFFEEGGKRISPWHDIPLEAGGGAYNMVTEIPKYGLAKMEVDTKGESNPIMQDTKKGKLRFYHGPIFWNYGCLPQTWENPNEKHPELGCFGDDDPIDVVEIGSSALEAGSVTPVKPLGVLAMIDDGELDWKVIAVATSDPLASKLNDIDDVEKECPGYVSGIREWFRWYKTPDDKPLNAFGFDEAALPKAKTVEVIAETHAAWKGLRDGSIDAGKLWTGK</sequence>
<name>A0A8J2SRR3_9STRA</name>
<dbReference type="GO" id="GO:0004427">
    <property type="term" value="F:inorganic diphosphate phosphatase activity"/>
    <property type="evidence" value="ECO:0007669"/>
    <property type="project" value="UniProtKB-EC"/>
</dbReference>
<comment type="similarity">
    <text evidence="2">Belongs to the PPase family.</text>
</comment>
<comment type="cofactor">
    <cofactor evidence="1">
        <name>Mg(2+)</name>
        <dbReference type="ChEBI" id="CHEBI:18420"/>
    </cofactor>
</comment>
<evidence type="ECO:0000256" key="5">
    <source>
        <dbReference type="ARBA" id="ARBA00022801"/>
    </source>
</evidence>
<dbReference type="AlphaFoldDB" id="A0A8J2SRR3"/>
<keyword evidence="6" id="KW-0460">Magnesium</keyword>
<keyword evidence="8" id="KW-0732">Signal</keyword>
<dbReference type="InterPro" id="IPR036649">
    <property type="entry name" value="Pyrophosphatase_sf"/>
</dbReference>
<dbReference type="InterPro" id="IPR008162">
    <property type="entry name" value="Pyrophosphatase"/>
</dbReference>
<evidence type="ECO:0000256" key="2">
    <source>
        <dbReference type="ARBA" id="ARBA00006220"/>
    </source>
</evidence>
<dbReference type="GO" id="GO:0005737">
    <property type="term" value="C:cytoplasm"/>
    <property type="evidence" value="ECO:0007669"/>
    <property type="project" value="InterPro"/>
</dbReference>
<evidence type="ECO:0000313" key="10">
    <source>
        <dbReference type="Proteomes" id="UP000789595"/>
    </source>
</evidence>
<dbReference type="SUPFAM" id="SSF50324">
    <property type="entry name" value="Inorganic pyrophosphatase"/>
    <property type="match status" value="1"/>
</dbReference>
<reference evidence="9" key="1">
    <citation type="submission" date="2021-11" db="EMBL/GenBank/DDBJ databases">
        <authorList>
            <consortium name="Genoscope - CEA"/>
            <person name="William W."/>
        </authorList>
    </citation>
    <scope>NUCLEOTIDE SEQUENCE</scope>
</reference>
<feature type="transmembrane region" description="Helical" evidence="7">
    <location>
        <begin position="103"/>
        <end position="124"/>
    </location>
</feature>
<keyword evidence="7" id="KW-1133">Transmembrane helix</keyword>
<gene>
    <name evidence="9" type="ORF">PECAL_3P17110</name>
</gene>
<evidence type="ECO:0000256" key="1">
    <source>
        <dbReference type="ARBA" id="ARBA00001946"/>
    </source>
</evidence>
<keyword evidence="7" id="KW-0472">Membrane</keyword>
<feature type="chain" id="PRO_5035281105" description="inorganic diphosphatase" evidence="8">
    <location>
        <begin position="21"/>
        <end position="413"/>
    </location>
</feature>
<comment type="caution">
    <text evidence="9">The sequence shown here is derived from an EMBL/GenBank/DDBJ whole genome shotgun (WGS) entry which is preliminary data.</text>
</comment>
<evidence type="ECO:0000256" key="3">
    <source>
        <dbReference type="ARBA" id="ARBA00012146"/>
    </source>
</evidence>
<protein>
    <recommendedName>
        <fullName evidence="3">inorganic diphosphatase</fullName>
        <ecNumber evidence="3">3.6.1.1</ecNumber>
    </recommendedName>
</protein>
<keyword evidence="5" id="KW-0378">Hydrolase</keyword>
<dbReference type="Gene3D" id="3.90.80.10">
    <property type="entry name" value="Inorganic pyrophosphatase"/>
    <property type="match status" value="1"/>
</dbReference>
<dbReference type="PROSITE" id="PS00387">
    <property type="entry name" value="PPASE"/>
    <property type="match status" value="1"/>
</dbReference>
<dbReference type="GO" id="GO:0006796">
    <property type="term" value="P:phosphate-containing compound metabolic process"/>
    <property type="evidence" value="ECO:0007669"/>
    <property type="project" value="InterPro"/>
</dbReference>
<proteinExistence type="inferred from homology"/>
<dbReference type="CDD" id="cd00412">
    <property type="entry name" value="pyrophosphatase"/>
    <property type="match status" value="1"/>
</dbReference>
<evidence type="ECO:0000313" key="9">
    <source>
        <dbReference type="EMBL" id="CAH0371759.1"/>
    </source>
</evidence>
<keyword evidence="10" id="KW-1185">Reference proteome</keyword>
<dbReference type="EMBL" id="CAKKNE010000003">
    <property type="protein sequence ID" value="CAH0371759.1"/>
    <property type="molecule type" value="Genomic_DNA"/>
</dbReference>
<evidence type="ECO:0000256" key="7">
    <source>
        <dbReference type="SAM" id="Phobius"/>
    </source>
</evidence>
<dbReference type="Proteomes" id="UP000789595">
    <property type="component" value="Unassembled WGS sequence"/>
</dbReference>
<keyword evidence="4" id="KW-0479">Metal-binding</keyword>
<dbReference type="EC" id="3.6.1.1" evidence="3"/>
<dbReference type="PANTHER" id="PTHR10286">
    <property type="entry name" value="INORGANIC PYROPHOSPHATASE"/>
    <property type="match status" value="1"/>
</dbReference>
<accession>A0A8J2SRR3</accession>